<dbReference type="PROSITE" id="PS51257">
    <property type="entry name" value="PROKAR_LIPOPROTEIN"/>
    <property type="match status" value="1"/>
</dbReference>
<dbReference type="PANTHER" id="PTHR30290">
    <property type="entry name" value="PERIPLASMIC BINDING COMPONENT OF ABC TRANSPORTER"/>
    <property type="match status" value="1"/>
</dbReference>
<accession>A0A3M0FWE6</accession>
<dbReference type="Gene3D" id="3.10.105.10">
    <property type="entry name" value="Dipeptide-binding Protein, Domain 3"/>
    <property type="match status" value="1"/>
</dbReference>
<dbReference type="GO" id="GO:1904680">
    <property type="term" value="F:peptide transmembrane transporter activity"/>
    <property type="evidence" value="ECO:0007669"/>
    <property type="project" value="TreeGrafter"/>
</dbReference>
<dbReference type="Pfam" id="PF00496">
    <property type="entry name" value="SBP_bac_5"/>
    <property type="match status" value="1"/>
</dbReference>
<dbReference type="CDD" id="cd00995">
    <property type="entry name" value="PBP2_NikA_DppA_OppA_like"/>
    <property type="match status" value="1"/>
</dbReference>
<dbReference type="Gene3D" id="3.90.76.10">
    <property type="entry name" value="Dipeptide-binding Protein, Domain 1"/>
    <property type="match status" value="1"/>
</dbReference>
<evidence type="ECO:0000313" key="3">
    <source>
        <dbReference type="Proteomes" id="UP000281985"/>
    </source>
</evidence>
<dbReference type="Gene3D" id="3.40.190.10">
    <property type="entry name" value="Periplasmic binding protein-like II"/>
    <property type="match status" value="1"/>
</dbReference>
<dbReference type="InterPro" id="IPR000914">
    <property type="entry name" value="SBP_5_dom"/>
</dbReference>
<comment type="caution">
    <text evidence="2">The sequence shown here is derived from an EMBL/GenBank/DDBJ whole genome shotgun (WGS) entry which is preliminary data.</text>
</comment>
<dbReference type="Proteomes" id="UP000281985">
    <property type="component" value="Unassembled WGS sequence"/>
</dbReference>
<reference evidence="2 3" key="1">
    <citation type="submission" date="2018-10" db="EMBL/GenBank/DDBJ databases">
        <title>Dokdonia luteus sp. nov., isolated from sea water.</title>
        <authorList>
            <person name="Zhou L.Y."/>
            <person name="Du Z.J."/>
        </authorList>
    </citation>
    <scope>NUCLEOTIDE SEQUENCE [LARGE SCALE GENOMIC DNA]</scope>
    <source>
        <strain evidence="2 3">SH27</strain>
    </source>
</reference>
<organism evidence="2 3">
    <name type="scientific">Dokdonia sinensis</name>
    <dbReference type="NCBI Taxonomy" id="2479847"/>
    <lineage>
        <taxon>Bacteria</taxon>
        <taxon>Pseudomonadati</taxon>
        <taxon>Bacteroidota</taxon>
        <taxon>Flavobacteriia</taxon>
        <taxon>Flavobacteriales</taxon>
        <taxon>Flavobacteriaceae</taxon>
        <taxon>Dokdonia</taxon>
    </lineage>
</organism>
<dbReference type="EMBL" id="REFV01000019">
    <property type="protein sequence ID" value="RMB56297.1"/>
    <property type="molecule type" value="Genomic_DNA"/>
</dbReference>
<keyword evidence="3" id="KW-1185">Reference proteome</keyword>
<dbReference type="AlphaFoldDB" id="A0A3M0FWE6"/>
<dbReference type="PIRSF" id="PIRSF002741">
    <property type="entry name" value="MppA"/>
    <property type="match status" value="1"/>
</dbReference>
<proteinExistence type="predicted"/>
<dbReference type="InterPro" id="IPR030678">
    <property type="entry name" value="Peptide/Ni-bd"/>
</dbReference>
<name>A0A3M0FWE6_9FLAO</name>
<sequence>MQHPASRRYFTFIWLIFTLSLLTSCSNSNTSSRDHEVFRYNEQYQISTLDPAFARNPSIIWPVNQLFNGLVQLDNDLNVVPDIAKSWEISDDAMTYTFTLRDDVFYHKHEQFKTPDSTRKVVAEDFVYSFDRLTDDRVASPGGWVLGNVESYQATNDSTFTIQLTKPFPAYLGLLSMRYCSVVPREIVEHYGSEFRSHPIGTGPFKFKRWEEGVKLVFRKNELYYEKDEEGNALPYLEAVAITFLPDKQSEFLQFAQGNIDFLNSLDPSYKDELLTSSGSLREKYQDDVNMVKSPHLNTEYIGFFLGSDTPEVQSELLRKAVNYGFDRQKMITYLRNGIGEPAVHGFIPKGLPGYEKIEGYGYDVTLSRKLIQQYIQETGDTEPQLTIGTNSQYLDICEYIQRELQKAGLDIKIEVMPPSTLRQMKSSGELDAFRASWIADYPDAENYLSLFYSKNFTPNGPNYTHFSDAEFDQMYKASLSINDVEERKKLYAKMDSLAMSKAPIVPLYYDEVVRFTRKNISGFTPNAQNFLVLKRVKKSR</sequence>
<evidence type="ECO:0000313" key="2">
    <source>
        <dbReference type="EMBL" id="RMB56297.1"/>
    </source>
</evidence>
<feature type="domain" description="Solute-binding protein family 5" evidence="1">
    <location>
        <begin position="78"/>
        <end position="456"/>
    </location>
</feature>
<dbReference type="GO" id="GO:0030288">
    <property type="term" value="C:outer membrane-bounded periplasmic space"/>
    <property type="evidence" value="ECO:0007669"/>
    <property type="project" value="UniProtKB-ARBA"/>
</dbReference>
<dbReference type="GO" id="GO:0015833">
    <property type="term" value="P:peptide transport"/>
    <property type="evidence" value="ECO:0007669"/>
    <property type="project" value="TreeGrafter"/>
</dbReference>
<protein>
    <submittedName>
        <fullName evidence="2">ABC transporter substrate-binding protein</fullName>
    </submittedName>
</protein>
<evidence type="ECO:0000259" key="1">
    <source>
        <dbReference type="Pfam" id="PF00496"/>
    </source>
</evidence>
<gene>
    <name evidence="2" type="ORF">EAX61_15015</name>
</gene>
<dbReference type="InterPro" id="IPR039424">
    <property type="entry name" value="SBP_5"/>
</dbReference>
<dbReference type="GO" id="GO:0043190">
    <property type="term" value="C:ATP-binding cassette (ABC) transporter complex"/>
    <property type="evidence" value="ECO:0007669"/>
    <property type="project" value="InterPro"/>
</dbReference>
<dbReference type="SUPFAM" id="SSF53850">
    <property type="entry name" value="Periplasmic binding protein-like II"/>
    <property type="match status" value="1"/>
</dbReference>
<dbReference type="OrthoDB" id="9772924at2"/>